<comment type="caution">
    <text evidence="1">The sequence shown here is derived from an EMBL/GenBank/DDBJ whole genome shotgun (WGS) entry which is preliminary data.</text>
</comment>
<proteinExistence type="predicted"/>
<organism evidence="1 2">
    <name type="scientific">Adineta steineri</name>
    <dbReference type="NCBI Taxonomy" id="433720"/>
    <lineage>
        <taxon>Eukaryota</taxon>
        <taxon>Metazoa</taxon>
        <taxon>Spiralia</taxon>
        <taxon>Gnathifera</taxon>
        <taxon>Rotifera</taxon>
        <taxon>Eurotatoria</taxon>
        <taxon>Bdelloidea</taxon>
        <taxon>Adinetida</taxon>
        <taxon>Adinetidae</taxon>
        <taxon>Adineta</taxon>
    </lineage>
</organism>
<dbReference type="GO" id="GO:0006351">
    <property type="term" value="P:DNA-templated transcription"/>
    <property type="evidence" value="ECO:0007669"/>
    <property type="project" value="InterPro"/>
</dbReference>
<dbReference type="SUPFAM" id="SSF158553">
    <property type="entry name" value="TAFH domain-like"/>
    <property type="match status" value="1"/>
</dbReference>
<accession>A0A815IKF1</accession>
<evidence type="ECO:0000313" key="1">
    <source>
        <dbReference type="EMBL" id="CAF1366159.1"/>
    </source>
</evidence>
<dbReference type="Proteomes" id="UP000663891">
    <property type="component" value="Unassembled WGS sequence"/>
</dbReference>
<reference evidence="1" key="1">
    <citation type="submission" date="2021-02" db="EMBL/GenBank/DDBJ databases">
        <authorList>
            <person name="Nowell W R."/>
        </authorList>
    </citation>
    <scope>NUCLEOTIDE SEQUENCE</scope>
</reference>
<gene>
    <name evidence="1" type="ORF">VCS650_LOCUS34594</name>
</gene>
<protein>
    <submittedName>
        <fullName evidence="1">Uncharacterized protein</fullName>
    </submittedName>
</protein>
<sequence>MFIHTTSAAYYGRSIKITSDILELEKHKSLEINSRWYELIADLASQKSCEQEWCHTIYILVNIVYDPSMIENLVKTIRILLQKNQQCSAYIANAIRNESTYEQLI</sequence>
<dbReference type="EMBL" id="CAJNON010000735">
    <property type="protein sequence ID" value="CAF1366159.1"/>
    <property type="molecule type" value="Genomic_DNA"/>
</dbReference>
<dbReference type="InterPro" id="IPR037249">
    <property type="entry name" value="TAFH/NHR1_dom_sf"/>
</dbReference>
<dbReference type="OrthoDB" id="194386at2759"/>
<dbReference type="AlphaFoldDB" id="A0A815IKF1"/>
<evidence type="ECO:0000313" key="2">
    <source>
        <dbReference type="Proteomes" id="UP000663891"/>
    </source>
</evidence>
<name>A0A815IKF1_9BILA</name>